<keyword evidence="1" id="KW-0863">Zinc-finger</keyword>
<feature type="region of interest" description="Disordered" evidence="2">
    <location>
        <begin position="234"/>
        <end position="262"/>
    </location>
</feature>
<proteinExistence type="predicted"/>
<keyword evidence="1" id="KW-0862">Zinc</keyword>
<dbReference type="Pfam" id="PF00098">
    <property type="entry name" value="zf-CCHC"/>
    <property type="match status" value="1"/>
</dbReference>
<name>A0AAV4VYC5_9ARAC</name>
<feature type="compositionally biased region" description="Polar residues" evidence="2">
    <location>
        <begin position="240"/>
        <end position="253"/>
    </location>
</feature>
<evidence type="ECO:0000313" key="5">
    <source>
        <dbReference type="Proteomes" id="UP001054837"/>
    </source>
</evidence>
<accession>A0AAV4VYC5</accession>
<dbReference type="InterPro" id="IPR036875">
    <property type="entry name" value="Znf_CCHC_sf"/>
</dbReference>
<gene>
    <name evidence="4" type="primary">AVEN_48604_1</name>
    <name evidence="4" type="ORF">CDAR_524481</name>
</gene>
<organism evidence="4 5">
    <name type="scientific">Caerostris darwini</name>
    <dbReference type="NCBI Taxonomy" id="1538125"/>
    <lineage>
        <taxon>Eukaryota</taxon>
        <taxon>Metazoa</taxon>
        <taxon>Ecdysozoa</taxon>
        <taxon>Arthropoda</taxon>
        <taxon>Chelicerata</taxon>
        <taxon>Arachnida</taxon>
        <taxon>Araneae</taxon>
        <taxon>Araneomorphae</taxon>
        <taxon>Entelegynae</taxon>
        <taxon>Araneoidea</taxon>
        <taxon>Araneidae</taxon>
        <taxon>Caerostris</taxon>
    </lineage>
</organism>
<feature type="domain" description="CCHC-type" evidence="3">
    <location>
        <begin position="217"/>
        <end position="233"/>
    </location>
</feature>
<protein>
    <submittedName>
        <fullName evidence="4">CCHC-type domain-containing protein</fullName>
    </submittedName>
</protein>
<dbReference type="GO" id="GO:0008270">
    <property type="term" value="F:zinc ion binding"/>
    <property type="evidence" value="ECO:0007669"/>
    <property type="project" value="UniProtKB-KW"/>
</dbReference>
<dbReference type="Proteomes" id="UP001054837">
    <property type="component" value="Unassembled WGS sequence"/>
</dbReference>
<dbReference type="SMART" id="SM00343">
    <property type="entry name" value="ZnF_C2HC"/>
    <property type="match status" value="1"/>
</dbReference>
<evidence type="ECO:0000259" key="3">
    <source>
        <dbReference type="PROSITE" id="PS50158"/>
    </source>
</evidence>
<dbReference type="GO" id="GO:0003676">
    <property type="term" value="F:nucleic acid binding"/>
    <property type="evidence" value="ECO:0007669"/>
    <property type="project" value="InterPro"/>
</dbReference>
<dbReference type="Gene3D" id="4.10.60.10">
    <property type="entry name" value="Zinc finger, CCHC-type"/>
    <property type="match status" value="1"/>
</dbReference>
<evidence type="ECO:0000256" key="1">
    <source>
        <dbReference type="PROSITE-ProRule" id="PRU00047"/>
    </source>
</evidence>
<dbReference type="InterPro" id="IPR001878">
    <property type="entry name" value="Znf_CCHC"/>
</dbReference>
<dbReference type="EMBL" id="BPLQ01013774">
    <property type="protein sequence ID" value="GIY74714.1"/>
    <property type="molecule type" value="Genomic_DNA"/>
</dbReference>
<evidence type="ECO:0000256" key="2">
    <source>
        <dbReference type="SAM" id="MobiDB-lite"/>
    </source>
</evidence>
<feature type="region of interest" description="Disordered" evidence="2">
    <location>
        <begin position="189"/>
        <end position="210"/>
    </location>
</feature>
<evidence type="ECO:0000313" key="4">
    <source>
        <dbReference type="EMBL" id="GIY74714.1"/>
    </source>
</evidence>
<sequence>MLSVQGAQNSDPGASLLQNASLMSMVPSLSGKNVCDFFSSLSQIGQLSGWSHSQMLIIAKLKMEGNARKVYEASLQNDKELTYEKFKEAMTSHFKETPPFATEFAKFSSAVQFEFENVKDFSIRVQDPSSFAEAVDFALRVERSFEVASPNVNVISQNDSNAVEGVKEGFTKTLDLVLKQLEHLNTRIDELDQHKDRPENSYTNQPLSQRRDRKPLKCFYCGRLGHIASECQRKRRDYQQGGQQNRFKSYNQRTFDRQIQKN</sequence>
<keyword evidence="1" id="KW-0479">Metal-binding</keyword>
<feature type="compositionally biased region" description="Basic and acidic residues" evidence="2">
    <location>
        <begin position="189"/>
        <end position="199"/>
    </location>
</feature>
<dbReference type="SUPFAM" id="SSF57756">
    <property type="entry name" value="Retrovirus zinc finger-like domains"/>
    <property type="match status" value="1"/>
</dbReference>
<keyword evidence="5" id="KW-1185">Reference proteome</keyword>
<dbReference type="PROSITE" id="PS50158">
    <property type="entry name" value="ZF_CCHC"/>
    <property type="match status" value="1"/>
</dbReference>
<comment type="caution">
    <text evidence="4">The sequence shown here is derived from an EMBL/GenBank/DDBJ whole genome shotgun (WGS) entry which is preliminary data.</text>
</comment>
<dbReference type="AlphaFoldDB" id="A0AAV4VYC5"/>
<reference evidence="4 5" key="1">
    <citation type="submission" date="2021-06" db="EMBL/GenBank/DDBJ databases">
        <title>Caerostris darwini draft genome.</title>
        <authorList>
            <person name="Kono N."/>
            <person name="Arakawa K."/>
        </authorList>
    </citation>
    <scope>NUCLEOTIDE SEQUENCE [LARGE SCALE GENOMIC DNA]</scope>
</reference>